<dbReference type="OrthoDB" id="10273596at2759"/>
<dbReference type="EMBL" id="CP014584">
    <property type="protein sequence ID" value="ANZ74583.1"/>
    <property type="molecule type" value="Genomic_DNA"/>
</dbReference>
<gene>
    <name evidence="1" type="ORF">ATY40_BA7500867</name>
</gene>
<reference evidence="1 2" key="1">
    <citation type="submission" date="2016-02" db="EMBL/GenBank/DDBJ databases">
        <title>Comparative genomic and transcriptomic foundation for Pichia pastoris.</title>
        <authorList>
            <person name="Love K.R."/>
            <person name="Shah K.A."/>
            <person name="Whittaker C.A."/>
            <person name="Wu J."/>
            <person name="Bartlett M.C."/>
            <person name="Ma D."/>
            <person name="Leeson R.L."/>
            <person name="Priest M."/>
            <person name="Young S.K."/>
            <person name="Love J.C."/>
        </authorList>
    </citation>
    <scope>NUCLEOTIDE SEQUENCE [LARGE SCALE GENOMIC DNA]</scope>
    <source>
        <strain evidence="1 2">ATCC 28485</strain>
    </source>
</reference>
<dbReference type="Proteomes" id="UP000094565">
    <property type="component" value="Chromosome 1"/>
</dbReference>
<evidence type="ECO:0000313" key="1">
    <source>
        <dbReference type="EMBL" id="ANZ74583.1"/>
    </source>
</evidence>
<protein>
    <submittedName>
        <fullName evidence="1">BA75_00867T0</fullName>
    </submittedName>
</protein>
<evidence type="ECO:0000313" key="2">
    <source>
        <dbReference type="Proteomes" id="UP000094565"/>
    </source>
</evidence>
<accession>A0A1B2J988</accession>
<keyword evidence="2" id="KW-1185">Reference proteome</keyword>
<sequence length="173" mass="20325">MTEKILLKLQNVTPYKIPPPEITEETNNQTDRILKQRYKALSWRDSPENKFSAVELVIKEIQSENGSSLCMEMKGKLNGITWYEPIHNIFDWRDHQFYTINKVGPKSFVSVLDYYDAKRDRHVNIALGLVMNTLKDELNLNDVLVSFDKRVQNRIMRQKVNLNDQYGDYGNNQ</sequence>
<proteinExistence type="predicted"/>
<name>A0A1B2J988_PICPA</name>
<organism evidence="1 2">
    <name type="scientific">Komagataella pastoris</name>
    <name type="common">Yeast</name>
    <name type="synonym">Pichia pastoris</name>
    <dbReference type="NCBI Taxonomy" id="4922"/>
    <lineage>
        <taxon>Eukaryota</taxon>
        <taxon>Fungi</taxon>
        <taxon>Dikarya</taxon>
        <taxon>Ascomycota</taxon>
        <taxon>Saccharomycotina</taxon>
        <taxon>Pichiomycetes</taxon>
        <taxon>Pichiales</taxon>
        <taxon>Pichiaceae</taxon>
        <taxon>Komagataella</taxon>
    </lineage>
</organism>
<dbReference type="AlphaFoldDB" id="A0A1B2J988"/>